<name>A0A0B0P391_GOSAR</name>
<sequence length="37" mass="4443">MIKVYLSHFRMAIQIYINQDILSLLVYSIHAIRYSKT</sequence>
<keyword evidence="2" id="KW-1185">Reference proteome</keyword>
<evidence type="ECO:0000313" key="1">
    <source>
        <dbReference type="EMBL" id="KHG19337.1"/>
    </source>
</evidence>
<gene>
    <name evidence="1" type="ORF">F383_24999</name>
</gene>
<accession>A0A0B0P391</accession>
<proteinExistence type="predicted"/>
<evidence type="ECO:0000313" key="2">
    <source>
        <dbReference type="Proteomes" id="UP000032142"/>
    </source>
</evidence>
<reference evidence="2" key="1">
    <citation type="submission" date="2014-09" db="EMBL/GenBank/DDBJ databases">
        <authorList>
            <person name="Mudge J."/>
            <person name="Ramaraj T."/>
            <person name="Lindquist I.E."/>
            <person name="Bharti A.K."/>
            <person name="Sundararajan A."/>
            <person name="Cameron C.T."/>
            <person name="Woodward J.E."/>
            <person name="May G.D."/>
            <person name="Brubaker C."/>
            <person name="Broadhvest J."/>
            <person name="Wilkins T.A."/>
        </authorList>
    </citation>
    <scope>NUCLEOTIDE SEQUENCE</scope>
    <source>
        <strain evidence="2">cv. AKA8401</strain>
    </source>
</reference>
<protein>
    <submittedName>
        <fullName evidence="1">Uncharacterized protein</fullName>
    </submittedName>
</protein>
<dbReference type="EMBL" id="KN412787">
    <property type="protein sequence ID" value="KHG19337.1"/>
    <property type="molecule type" value="Genomic_DNA"/>
</dbReference>
<organism evidence="1 2">
    <name type="scientific">Gossypium arboreum</name>
    <name type="common">Tree cotton</name>
    <name type="synonym">Gossypium nanking</name>
    <dbReference type="NCBI Taxonomy" id="29729"/>
    <lineage>
        <taxon>Eukaryota</taxon>
        <taxon>Viridiplantae</taxon>
        <taxon>Streptophyta</taxon>
        <taxon>Embryophyta</taxon>
        <taxon>Tracheophyta</taxon>
        <taxon>Spermatophyta</taxon>
        <taxon>Magnoliopsida</taxon>
        <taxon>eudicotyledons</taxon>
        <taxon>Gunneridae</taxon>
        <taxon>Pentapetalae</taxon>
        <taxon>rosids</taxon>
        <taxon>malvids</taxon>
        <taxon>Malvales</taxon>
        <taxon>Malvaceae</taxon>
        <taxon>Malvoideae</taxon>
        <taxon>Gossypium</taxon>
    </lineage>
</organism>
<dbReference type="Proteomes" id="UP000032142">
    <property type="component" value="Unassembled WGS sequence"/>
</dbReference>
<dbReference type="AlphaFoldDB" id="A0A0B0P391"/>